<dbReference type="SUPFAM" id="SSF53335">
    <property type="entry name" value="S-adenosyl-L-methionine-dependent methyltransferases"/>
    <property type="match status" value="1"/>
</dbReference>
<evidence type="ECO:0000259" key="1">
    <source>
        <dbReference type="Pfam" id="PF10119"/>
    </source>
</evidence>
<dbReference type="GO" id="GO:0032259">
    <property type="term" value="P:methylation"/>
    <property type="evidence" value="ECO:0007669"/>
    <property type="project" value="UniProtKB-KW"/>
</dbReference>
<comment type="caution">
    <text evidence="4">The sequence shown here is derived from an EMBL/GenBank/DDBJ whole genome shotgun (WGS) entry which is preliminary data.</text>
</comment>
<dbReference type="CDD" id="cd02440">
    <property type="entry name" value="AdoMet_MTases"/>
    <property type="match status" value="1"/>
</dbReference>
<dbReference type="OrthoDB" id="5449367at2"/>
<accession>A0A225E563</accession>
<proteinExistence type="predicted"/>
<keyword evidence="5" id="KW-1185">Reference proteome</keyword>
<keyword evidence="4" id="KW-0808">Transferase</keyword>
<dbReference type="InterPro" id="IPR018773">
    <property type="entry name" value="MeTrfase_reg_dom_prd"/>
</dbReference>
<dbReference type="GO" id="GO:0008168">
    <property type="term" value="F:methyltransferase activity"/>
    <property type="evidence" value="ECO:0007669"/>
    <property type="project" value="UniProtKB-KW"/>
</dbReference>
<dbReference type="Proteomes" id="UP000214646">
    <property type="component" value="Unassembled WGS sequence"/>
</dbReference>
<dbReference type="PANTHER" id="PTHR43667">
    <property type="entry name" value="CYCLOPROPANE-FATTY-ACYL-PHOSPHOLIPID SYNTHASE"/>
    <property type="match status" value="1"/>
</dbReference>
<evidence type="ECO:0000259" key="2">
    <source>
        <dbReference type="Pfam" id="PF13847"/>
    </source>
</evidence>
<sequence>MSNTPAAIPPVSATYDEVPYDSHPFAQTHPSRLYVVGTLFGMRPTPVQRCRVLELGCAGGGNLIPMADYLPDSEFVGIDLSERQIKTGTAVVDKFGLKNVALRRANILDIDESFGTFDYVIAHGVFSWVPAKVQDKIFDICAKLLTPNGIAYLSYNTYPGWHMRGMIRDMMVYHSSRFTTSQLRVQQARALLDFLAQSVRQDNSAYALLLKQELENVRNQADHYLLHEHLEEVNEPIYFHQFAERARAKGLTYLGEARVGTMVTGNFGPEIEKTLKMLATDQIQAEQYMDFLRNRMFRESLLCLNRVQPNWAVNPECLRVLHVSSAAWAVGTDGKPRQQVDLKSDESVAYRSASGLSMSTNRPLLKAAMQVLGQIQPGTMPFDVVRKQSRELIGGADSTDPKTIAEDTQVLAIGLLNCYMGSDLIELHGMPITFARAAGPKPTALPLARYQAERQPTVTNRRHEAVRMNDLDRHLLPLLDGTNDRPALIQKLTKIATGGLMNVQKDGVTLHDEKDVTTALTSVIDQALANIARSGLLIS</sequence>
<gene>
    <name evidence="4" type="ORF">FRUB_03156</name>
</gene>
<dbReference type="InterPro" id="IPR029063">
    <property type="entry name" value="SAM-dependent_MTases_sf"/>
</dbReference>
<dbReference type="EMBL" id="NIDE01000004">
    <property type="protein sequence ID" value="OWK43557.1"/>
    <property type="molecule type" value="Genomic_DNA"/>
</dbReference>
<dbReference type="RefSeq" id="WP_088254379.1">
    <property type="nucleotide sequence ID" value="NZ_NIDE01000004.1"/>
</dbReference>
<dbReference type="Pfam" id="PF13847">
    <property type="entry name" value="Methyltransf_31"/>
    <property type="match status" value="1"/>
</dbReference>
<name>A0A225E563_9BACT</name>
<dbReference type="Gene3D" id="3.40.50.150">
    <property type="entry name" value="Vaccinia Virus protein VP39"/>
    <property type="match status" value="1"/>
</dbReference>
<evidence type="ECO:0000259" key="3">
    <source>
        <dbReference type="Pfam" id="PF21782"/>
    </source>
</evidence>
<dbReference type="InterPro" id="IPR025714">
    <property type="entry name" value="Methyltranfer_dom"/>
</dbReference>
<dbReference type="InterPro" id="IPR050723">
    <property type="entry name" value="CFA/CMAS"/>
</dbReference>
<protein>
    <submittedName>
        <fullName evidence="4">Methyltransferase</fullName>
    </submittedName>
</protein>
<feature type="domain" description="Methyltransferase regulatory" evidence="1">
    <location>
        <begin position="222"/>
        <end position="303"/>
    </location>
</feature>
<dbReference type="InterPro" id="IPR048976">
    <property type="entry name" value="WHD_PKMT"/>
</dbReference>
<organism evidence="4 5">
    <name type="scientific">Fimbriiglobus ruber</name>
    <dbReference type="NCBI Taxonomy" id="1908690"/>
    <lineage>
        <taxon>Bacteria</taxon>
        <taxon>Pseudomonadati</taxon>
        <taxon>Planctomycetota</taxon>
        <taxon>Planctomycetia</taxon>
        <taxon>Gemmatales</taxon>
        <taxon>Gemmataceae</taxon>
        <taxon>Fimbriiglobus</taxon>
    </lineage>
</organism>
<evidence type="ECO:0000313" key="5">
    <source>
        <dbReference type="Proteomes" id="UP000214646"/>
    </source>
</evidence>
<evidence type="ECO:0000313" key="4">
    <source>
        <dbReference type="EMBL" id="OWK43557.1"/>
    </source>
</evidence>
<dbReference type="PANTHER" id="PTHR43667:SF2">
    <property type="entry name" value="FATTY ACID C-METHYL TRANSFERASE"/>
    <property type="match status" value="1"/>
</dbReference>
<feature type="domain" description="PKMT C-terminal winged helix" evidence="3">
    <location>
        <begin position="441"/>
        <end position="536"/>
    </location>
</feature>
<keyword evidence="4" id="KW-0489">Methyltransferase</keyword>
<dbReference type="Pfam" id="PF10119">
    <property type="entry name" value="MethyTransf_Reg"/>
    <property type="match status" value="1"/>
</dbReference>
<dbReference type="AlphaFoldDB" id="A0A225E563"/>
<dbReference type="Pfam" id="PF21782">
    <property type="entry name" value="WHD_PKMT"/>
    <property type="match status" value="1"/>
</dbReference>
<feature type="domain" description="Methyltransferase" evidence="2">
    <location>
        <begin position="49"/>
        <end position="157"/>
    </location>
</feature>
<reference evidence="5" key="1">
    <citation type="submission" date="2017-06" db="EMBL/GenBank/DDBJ databases">
        <title>Genome analysis of Fimbriiglobus ruber SP5, the first member of the order Planctomycetales with confirmed chitinolytic capability.</title>
        <authorList>
            <person name="Ravin N.V."/>
            <person name="Rakitin A.L."/>
            <person name="Ivanova A.A."/>
            <person name="Beletsky A.V."/>
            <person name="Kulichevskaya I.S."/>
            <person name="Mardanov A.V."/>
            <person name="Dedysh S.N."/>
        </authorList>
    </citation>
    <scope>NUCLEOTIDE SEQUENCE [LARGE SCALE GENOMIC DNA]</scope>
    <source>
        <strain evidence="5">SP5</strain>
    </source>
</reference>